<organism evidence="4 5">
    <name type="scientific">Solirubrobacter deserti</name>
    <dbReference type="NCBI Taxonomy" id="2282478"/>
    <lineage>
        <taxon>Bacteria</taxon>
        <taxon>Bacillati</taxon>
        <taxon>Actinomycetota</taxon>
        <taxon>Thermoleophilia</taxon>
        <taxon>Solirubrobacterales</taxon>
        <taxon>Solirubrobacteraceae</taxon>
        <taxon>Solirubrobacter</taxon>
    </lineage>
</organism>
<reference evidence="4" key="1">
    <citation type="submission" date="2022-10" db="EMBL/GenBank/DDBJ databases">
        <title>The WGS of Solirubrobacter sp. CPCC 204708.</title>
        <authorList>
            <person name="Jiang Z."/>
        </authorList>
    </citation>
    <scope>NUCLEOTIDE SEQUENCE</scope>
    <source>
        <strain evidence="4">CPCC 204708</strain>
    </source>
</reference>
<dbReference type="Proteomes" id="UP001147700">
    <property type="component" value="Unassembled WGS sequence"/>
</dbReference>
<dbReference type="PANTHER" id="PTHR10584">
    <property type="entry name" value="SUGAR KINASE"/>
    <property type="match status" value="1"/>
</dbReference>
<name>A0ABT4REG8_9ACTN</name>
<proteinExistence type="predicted"/>
<sequence>MSLTVVGSIAFDAVETESGKRDRLLGGAAVHFSLASSFLAETRVVGPVGDDFSEEEYAVLRNRGVVTDDIEHVPGGKTFFWAGRYERDVNIRHTLQTDLNVFESFEPKLSQASKDADVLFLANIQPDLQRAVREQCTGARFVALDTMNLWIDIARESLVKTIAGVDCLIVNDGEAKQLTDEPNLVRAARKIMEMGPRVVVVKFGEYGANMYTKDGVFGIPAYPTADVVDPTGAGDTFAGGFVGYVAAHADEEITDELLRRAMAYGTALASFNVEAFGTERMQTLTAEEVNERVAELQRVTVFDASPVPLRG</sequence>
<dbReference type="InterPro" id="IPR002173">
    <property type="entry name" value="Carboh/pur_kinase_PfkB_CS"/>
</dbReference>
<gene>
    <name evidence="4" type="ORF">OJ962_05465</name>
</gene>
<evidence type="ECO:0000313" key="5">
    <source>
        <dbReference type="Proteomes" id="UP001147700"/>
    </source>
</evidence>
<evidence type="ECO:0000256" key="2">
    <source>
        <dbReference type="ARBA" id="ARBA00022777"/>
    </source>
</evidence>
<evidence type="ECO:0000259" key="3">
    <source>
        <dbReference type="Pfam" id="PF00294"/>
    </source>
</evidence>
<dbReference type="EMBL" id="JAPCID010000007">
    <property type="protein sequence ID" value="MDA0136939.1"/>
    <property type="molecule type" value="Genomic_DNA"/>
</dbReference>
<protein>
    <submittedName>
        <fullName evidence="4">PfkB family carbohydrate kinase</fullName>
    </submittedName>
</protein>
<dbReference type="SUPFAM" id="SSF53613">
    <property type="entry name" value="Ribokinase-like"/>
    <property type="match status" value="1"/>
</dbReference>
<accession>A0ABT4REG8</accession>
<feature type="domain" description="Carbohydrate kinase PfkB" evidence="3">
    <location>
        <begin position="22"/>
        <end position="279"/>
    </location>
</feature>
<evidence type="ECO:0000256" key="1">
    <source>
        <dbReference type="ARBA" id="ARBA00022679"/>
    </source>
</evidence>
<dbReference type="PROSITE" id="PS00584">
    <property type="entry name" value="PFKB_KINASES_2"/>
    <property type="match status" value="1"/>
</dbReference>
<dbReference type="InterPro" id="IPR029056">
    <property type="entry name" value="Ribokinase-like"/>
</dbReference>
<keyword evidence="2 4" id="KW-0418">Kinase</keyword>
<evidence type="ECO:0000313" key="4">
    <source>
        <dbReference type="EMBL" id="MDA0136939.1"/>
    </source>
</evidence>
<dbReference type="GO" id="GO:0016301">
    <property type="term" value="F:kinase activity"/>
    <property type="evidence" value="ECO:0007669"/>
    <property type="project" value="UniProtKB-KW"/>
</dbReference>
<dbReference type="InterPro" id="IPR011611">
    <property type="entry name" value="PfkB_dom"/>
</dbReference>
<dbReference type="Gene3D" id="3.40.1190.20">
    <property type="match status" value="1"/>
</dbReference>
<dbReference type="PANTHER" id="PTHR10584:SF166">
    <property type="entry name" value="RIBOKINASE"/>
    <property type="match status" value="1"/>
</dbReference>
<dbReference type="Pfam" id="PF00294">
    <property type="entry name" value="PfkB"/>
    <property type="match status" value="1"/>
</dbReference>
<dbReference type="RefSeq" id="WP_202956106.1">
    <property type="nucleotide sequence ID" value="NZ_JAPCID010000007.1"/>
</dbReference>
<keyword evidence="1" id="KW-0808">Transferase</keyword>
<comment type="caution">
    <text evidence="4">The sequence shown here is derived from an EMBL/GenBank/DDBJ whole genome shotgun (WGS) entry which is preliminary data.</text>
</comment>
<keyword evidence="5" id="KW-1185">Reference proteome</keyword>